<proteinExistence type="predicted"/>
<evidence type="ECO:0000313" key="1">
    <source>
        <dbReference type="EMBL" id="KAI9397751.1"/>
    </source>
</evidence>
<reference evidence="1 2" key="1">
    <citation type="journal article" date="2006" name="Science">
        <title>The genome of black cottonwood, Populus trichocarpa (Torr. &amp; Gray).</title>
        <authorList>
            <person name="Tuskan G.A."/>
            <person name="Difazio S."/>
            <person name="Jansson S."/>
            <person name="Bohlmann J."/>
            <person name="Grigoriev I."/>
            <person name="Hellsten U."/>
            <person name="Putnam N."/>
            <person name="Ralph S."/>
            <person name="Rombauts S."/>
            <person name="Salamov A."/>
            <person name="Schein J."/>
            <person name="Sterck L."/>
            <person name="Aerts A."/>
            <person name="Bhalerao R.R."/>
            <person name="Bhalerao R.P."/>
            <person name="Blaudez D."/>
            <person name="Boerjan W."/>
            <person name="Brun A."/>
            <person name="Brunner A."/>
            <person name="Busov V."/>
            <person name="Campbell M."/>
            <person name="Carlson J."/>
            <person name="Chalot M."/>
            <person name="Chapman J."/>
            <person name="Chen G.L."/>
            <person name="Cooper D."/>
            <person name="Coutinho P.M."/>
            <person name="Couturier J."/>
            <person name="Covert S."/>
            <person name="Cronk Q."/>
            <person name="Cunningham R."/>
            <person name="Davis J."/>
            <person name="Degroeve S."/>
            <person name="Dejardin A."/>
            <person name="Depamphilis C."/>
            <person name="Detter J."/>
            <person name="Dirks B."/>
            <person name="Dubchak I."/>
            <person name="Duplessis S."/>
            <person name="Ehlting J."/>
            <person name="Ellis B."/>
            <person name="Gendler K."/>
            <person name="Goodstein D."/>
            <person name="Gribskov M."/>
            <person name="Grimwood J."/>
            <person name="Groover A."/>
            <person name="Gunter L."/>
            <person name="Hamberger B."/>
            <person name="Heinze B."/>
            <person name="Helariutta Y."/>
            <person name="Henrissat B."/>
            <person name="Holligan D."/>
            <person name="Holt R."/>
            <person name="Huang W."/>
            <person name="Islam-Faridi N."/>
            <person name="Jones S."/>
            <person name="Jones-Rhoades M."/>
            <person name="Jorgensen R."/>
            <person name="Joshi C."/>
            <person name="Kangasjarvi J."/>
            <person name="Karlsson J."/>
            <person name="Kelleher C."/>
            <person name="Kirkpatrick R."/>
            <person name="Kirst M."/>
            <person name="Kohler A."/>
            <person name="Kalluri U."/>
            <person name="Larimer F."/>
            <person name="Leebens-Mack J."/>
            <person name="Leple J.C."/>
            <person name="Locascio P."/>
            <person name="Lou Y."/>
            <person name="Lucas S."/>
            <person name="Martin F."/>
            <person name="Montanini B."/>
            <person name="Napoli C."/>
            <person name="Nelson D.R."/>
            <person name="Nelson C."/>
            <person name="Nieminen K."/>
            <person name="Nilsson O."/>
            <person name="Pereda V."/>
            <person name="Peter G."/>
            <person name="Philippe R."/>
            <person name="Pilate G."/>
            <person name="Poliakov A."/>
            <person name="Razumovskaya J."/>
            <person name="Richardson P."/>
            <person name="Rinaldi C."/>
            <person name="Ritland K."/>
            <person name="Rouze P."/>
            <person name="Ryaboy D."/>
            <person name="Schmutz J."/>
            <person name="Schrader J."/>
            <person name="Segerman B."/>
            <person name="Shin H."/>
            <person name="Siddiqui A."/>
            <person name="Sterky F."/>
            <person name="Terry A."/>
            <person name="Tsai C.J."/>
            <person name="Uberbacher E."/>
            <person name="Unneberg P."/>
            <person name="Vahala J."/>
            <person name="Wall K."/>
            <person name="Wessler S."/>
            <person name="Yang G."/>
            <person name="Yin T."/>
            <person name="Douglas C."/>
            <person name="Marra M."/>
            <person name="Sandberg G."/>
            <person name="Van de Peer Y."/>
            <person name="Rokhsar D."/>
        </authorList>
    </citation>
    <scope>NUCLEOTIDE SEQUENCE [LARGE SCALE GENOMIC DNA]</scope>
    <source>
        <strain evidence="2">cv. Nisqually</strain>
    </source>
</reference>
<dbReference type="Proteomes" id="UP000006729">
    <property type="component" value="Chromosome 3"/>
</dbReference>
<sequence length="67" mass="7643">MTGWWPVTQEIGFGVCSEEHDELLMIRSLRLMTAKAPNGAAVIETINREEAEEIAKGEEEGKRWRKL</sequence>
<name>A0ACC0T8A0_POPTR</name>
<organism evidence="1 2">
    <name type="scientific">Populus trichocarpa</name>
    <name type="common">Western balsam poplar</name>
    <name type="synonym">Populus balsamifera subsp. trichocarpa</name>
    <dbReference type="NCBI Taxonomy" id="3694"/>
    <lineage>
        <taxon>Eukaryota</taxon>
        <taxon>Viridiplantae</taxon>
        <taxon>Streptophyta</taxon>
        <taxon>Embryophyta</taxon>
        <taxon>Tracheophyta</taxon>
        <taxon>Spermatophyta</taxon>
        <taxon>Magnoliopsida</taxon>
        <taxon>eudicotyledons</taxon>
        <taxon>Gunneridae</taxon>
        <taxon>Pentapetalae</taxon>
        <taxon>rosids</taxon>
        <taxon>fabids</taxon>
        <taxon>Malpighiales</taxon>
        <taxon>Salicaceae</taxon>
        <taxon>Saliceae</taxon>
        <taxon>Populus</taxon>
    </lineage>
</organism>
<comment type="caution">
    <text evidence="1">The sequence shown here is derived from an EMBL/GenBank/DDBJ whole genome shotgun (WGS) entry which is preliminary data.</text>
</comment>
<protein>
    <submittedName>
        <fullName evidence="1">Uncharacterized protein</fullName>
    </submittedName>
</protein>
<gene>
    <name evidence="1" type="ORF">POPTR_003G073450v4</name>
</gene>
<accession>A0ACC0T8A0</accession>
<dbReference type="EMBL" id="CM009292">
    <property type="protein sequence ID" value="KAI9397751.1"/>
    <property type="molecule type" value="Genomic_DNA"/>
</dbReference>
<keyword evidence="2" id="KW-1185">Reference proteome</keyword>
<evidence type="ECO:0000313" key="2">
    <source>
        <dbReference type="Proteomes" id="UP000006729"/>
    </source>
</evidence>